<comment type="caution">
    <text evidence="1">The sequence shown here is derived from an EMBL/GenBank/DDBJ whole genome shotgun (WGS) entry which is preliminary data.</text>
</comment>
<evidence type="ECO:0000313" key="2">
    <source>
        <dbReference type="Proteomes" id="UP000762676"/>
    </source>
</evidence>
<dbReference type="AlphaFoldDB" id="A0AAV4IIW5"/>
<accession>A0AAV4IIW5</accession>
<protein>
    <submittedName>
        <fullName evidence="1">Uncharacterized protein</fullName>
    </submittedName>
</protein>
<name>A0AAV4IIW5_9GAST</name>
<reference evidence="1 2" key="1">
    <citation type="journal article" date="2021" name="Elife">
        <title>Chloroplast acquisition without the gene transfer in kleptoplastic sea slugs, Plakobranchus ocellatus.</title>
        <authorList>
            <person name="Maeda T."/>
            <person name="Takahashi S."/>
            <person name="Yoshida T."/>
            <person name="Shimamura S."/>
            <person name="Takaki Y."/>
            <person name="Nagai Y."/>
            <person name="Toyoda A."/>
            <person name="Suzuki Y."/>
            <person name="Arimoto A."/>
            <person name="Ishii H."/>
            <person name="Satoh N."/>
            <person name="Nishiyama T."/>
            <person name="Hasebe M."/>
            <person name="Maruyama T."/>
            <person name="Minagawa J."/>
            <person name="Obokata J."/>
            <person name="Shigenobu S."/>
        </authorList>
    </citation>
    <scope>NUCLEOTIDE SEQUENCE [LARGE SCALE GENOMIC DNA]</scope>
</reference>
<keyword evidence="2" id="KW-1185">Reference proteome</keyword>
<proteinExistence type="predicted"/>
<dbReference type="Proteomes" id="UP000762676">
    <property type="component" value="Unassembled WGS sequence"/>
</dbReference>
<evidence type="ECO:0000313" key="1">
    <source>
        <dbReference type="EMBL" id="GFS08681.1"/>
    </source>
</evidence>
<sequence>MWKQNKNPDHRTRAGPDIFRMENVPCETGFTRHGCSTPRLAMRNCSYQHLKCWTSPPLDLVSSYQHDEWPGPVIEQRHLHNQLTPIMFAELNSTHFDYSIPLGYTLRFSRRRSFGPCRE</sequence>
<dbReference type="EMBL" id="BMAT01006234">
    <property type="protein sequence ID" value="GFS08681.1"/>
    <property type="molecule type" value="Genomic_DNA"/>
</dbReference>
<organism evidence="1 2">
    <name type="scientific">Elysia marginata</name>
    <dbReference type="NCBI Taxonomy" id="1093978"/>
    <lineage>
        <taxon>Eukaryota</taxon>
        <taxon>Metazoa</taxon>
        <taxon>Spiralia</taxon>
        <taxon>Lophotrochozoa</taxon>
        <taxon>Mollusca</taxon>
        <taxon>Gastropoda</taxon>
        <taxon>Heterobranchia</taxon>
        <taxon>Euthyneura</taxon>
        <taxon>Panpulmonata</taxon>
        <taxon>Sacoglossa</taxon>
        <taxon>Placobranchoidea</taxon>
        <taxon>Plakobranchidae</taxon>
        <taxon>Elysia</taxon>
    </lineage>
</organism>
<gene>
    <name evidence="1" type="ORF">ElyMa_003019300</name>
</gene>